<dbReference type="EMBL" id="LQXV01000130">
    <property type="protein sequence ID" value="KXU09833.1"/>
    <property type="molecule type" value="Genomic_DNA"/>
</dbReference>
<dbReference type="Gene3D" id="3.40.710.10">
    <property type="entry name" value="DD-peptidase/beta-lactamase superfamily"/>
    <property type="match status" value="1"/>
</dbReference>
<dbReference type="Proteomes" id="UP000071927">
    <property type="component" value="Unassembled WGS sequence"/>
</dbReference>
<evidence type="ECO:0000313" key="1">
    <source>
        <dbReference type="EMBL" id="KXU09833.1"/>
    </source>
</evidence>
<reference evidence="1 2" key="1">
    <citation type="submission" date="2016-01" db="EMBL/GenBank/DDBJ databases">
        <title>Highly variable Streptococcus oralis are common among viridans streptococci isolated from primates.</title>
        <authorList>
            <person name="Denapaite D."/>
            <person name="Rieger M."/>
            <person name="Koendgen S."/>
            <person name="Brueckner R."/>
            <person name="Ochigava I."/>
            <person name="Kappeler P."/>
            <person name="Maetz-Rensing K."/>
            <person name="Leendertz F."/>
            <person name="Hakenbeck R."/>
        </authorList>
    </citation>
    <scope>NUCLEOTIDE SEQUENCE [LARGE SCALE GENOMIC DNA]</scope>
    <source>
        <strain evidence="1 2">DD03</strain>
    </source>
</reference>
<sequence length="90" mass="10962">MEKFCQHYLTDDFASDIWQNFSQANKERSLAWNKEGDWLDHTGYTGTYVTINRKEQKAAIFLTNRTYAHDDRPLWIEERQRISQWIQQNY</sequence>
<organism evidence="1 2">
    <name type="scientific">Streptococcus gallolyticus</name>
    <dbReference type="NCBI Taxonomy" id="315405"/>
    <lineage>
        <taxon>Bacteria</taxon>
        <taxon>Bacillati</taxon>
        <taxon>Bacillota</taxon>
        <taxon>Bacilli</taxon>
        <taxon>Lactobacillales</taxon>
        <taxon>Streptococcaceae</taxon>
        <taxon>Streptococcus</taxon>
    </lineage>
</organism>
<dbReference type="InterPro" id="IPR012338">
    <property type="entry name" value="Beta-lactam/transpept-like"/>
</dbReference>
<evidence type="ECO:0000313" key="2">
    <source>
        <dbReference type="Proteomes" id="UP000071927"/>
    </source>
</evidence>
<comment type="caution">
    <text evidence="1">The sequence shown here is derived from an EMBL/GenBank/DDBJ whole genome shotgun (WGS) entry which is preliminary data.</text>
</comment>
<name>A0A139R532_9STRE</name>
<dbReference type="SUPFAM" id="SSF56601">
    <property type="entry name" value="beta-lactamase/transpeptidase-like"/>
    <property type="match status" value="1"/>
</dbReference>
<proteinExistence type="predicted"/>
<dbReference type="PATRIC" id="fig|315405.12.peg.573"/>
<gene>
    <name evidence="1" type="ORF">SGADD03_00451</name>
</gene>
<dbReference type="AlphaFoldDB" id="A0A139R532"/>
<protein>
    <submittedName>
        <fullName evidence="1">Beta-lactamase, class C</fullName>
    </submittedName>
</protein>
<accession>A0A139R532</accession>